<dbReference type="InterPro" id="IPR029052">
    <property type="entry name" value="Metallo-depent_PP-like"/>
</dbReference>
<keyword evidence="2" id="KW-1185">Reference proteome</keyword>
<dbReference type="STRING" id="656024.FsymDg_3546"/>
<proteinExistence type="predicted"/>
<reference evidence="1 2" key="1">
    <citation type="submission" date="2011-05" db="EMBL/GenBank/DDBJ databases">
        <title>Complete sequence of chromosome of Frankia symbiont of Datisca glomerata.</title>
        <authorList>
            <consortium name="US DOE Joint Genome Institute"/>
            <person name="Lucas S."/>
            <person name="Han J."/>
            <person name="Lapidus A."/>
            <person name="Cheng J.-F."/>
            <person name="Goodwin L."/>
            <person name="Pitluck S."/>
            <person name="Peters L."/>
            <person name="Mikhailova N."/>
            <person name="Chertkov O."/>
            <person name="Teshima H."/>
            <person name="Han C."/>
            <person name="Tapia R."/>
            <person name="Land M."/>
            <person name="Hauser L."/>
            <person name="Kyrpides N."/>
            <person name="Ivanova N."/>
            <person name="Pagani I."/>
            <person name="Berry A."/>
            <person name="Pawlowski K."/>
            <person name="Persson T."/>
            <person name="Vanden Heuvel B."/>
            <person name="Benson D."/>
            <person name="Woyke T."/>
        </authorList>
    </citation>
    <scope>NUCLEOTIDE SEQUENCE [LARGE SCALE GENOMIC DNA]</scope>
    <source>
        <strain evidence="2">4085684</strain>
    </source>
</reference>
<dbReference type="EMBL" id="CP002801">
    <property type="protein sequence ID" value="AEH10827.1"/>
    <property type="molecule type" value="Genomic_DNA"/>
</dbReference>
<dbReference type="SUPFAM" id="SSF56300">
    <property type="entry name" value="Metallo-dependent phosphatases"/>
    <property type="match status" value="1"/>
</dbReference>
<name>F8B2F0_9ACTN</name>
<protein>
    <submittedName>
        <fullName evidence="1">Metallophosphoesterase</fullName>
    </submittedName>
</protein>
<dbReference type="Gene3D" id="3.60.21.10">
    <property type="match status" value="1"/>
</dbReference>
<evidence type="ECO:0000313" key="2">
    <source>
        <dbReference type="Proteomes" id="UP000001549"/>
    </source>
</evidence>
<dbReference type="eggNOG" id="COG4186">
    <property type="taxonomic scope" value="Bacteria"/>
</dbReference>
<dbReference type="HOGENOM" id="CLU_092313_3_0_11"/>
<dbReference type="AlphaFoldDB" id="F8B2F0"/>
<dbReference type="KEGG" id="fsy:FsymDg_3546"/>
<accession>F8B2F0</accession>
<dbReference type="RefSeq" id="WP_013874712.1">
    <property type="nucleotide sequence ID" value="NC_015656.1"/>
</dbReference>
<dbReference type="Proteomes" id="UP000001549">
    <property type="component" value="Chromosome"/>
</dbReference>
<evidence type="ECO:0000313" key="1">
    <source>
        <dbReference type="EMBL" id="AEH10827.1"/>
    </source>
</evidence>
<gene>
    <name evidence="1" type="ordered locus">FsymDg_3546</name>
</gene>
<organism evidence="1 2">
    <name type="scientific">Candidatus Protofrankia datiscae</name>
    <dbReference type="NCBI Taxonomy" id="2716812"/>
    <lineage>
        <taxon>Bacteria</taxon>
        <taxon>Bacillati</taxon>
        <taxon>Actinomycetota</taxon>
        <taxon>Actinomycetes</taxon>
        <taxon>Frankiales</taxon>
        <taxon>Frankiaceae</taxon>
        <taxon>Protofrankia</taxon>
    </lineage>
</organism>
<sequence length="197" mass="22184">MTTWYTADLHFGHTNILAYASRPWPDVEAMNAGLVRRWNAVVAPEDTVWVLGDVSLTPTKLGPVAELNGRKILVAGNHDACWSGHRRHTGQVQRYIDAGFAHVHAGGVVRDHRVGEHLVTLAHFPYYGDHTEQDRYADRRPENDGRPLLCGHVHDAWQVNDRQINVGVDVWDWTPVPAENIVRLLDQLDATAQPTLR</sequence>